<dbReference type="EMBL" id="BPWL01000005">
    <property type="protein sequence ID" value="GJJ10200.1"/>
    <property type="molecule type" value="Genomic_DNA"/>
</dbReference>
<accession>A0AAV5A7E4</accession>
<organism evidence="2 3">
    <name type="scientific">Clathrus columnatus</name>
    <dbReference type="NCBI Taxonomy" id="1419009"/>
    <lineage>
        <taxon>Eukaryota</taxon>
        <taxon>Fungi</taxon>
        <taxon>Dikarya</taxon>
        <taxon>Basidiomycota</taxon>
        <taxon>Agaricomycotina</taxon>
        <taxon>Agaricomycetes</taxon>
        <taxon>Phallomycetidae</taxon>
        <taxon>Phallales</taxon>
        <taxon>Clathraceae</taxon>
        <taxon>Clathrus</taxon>
    </lineage>
</organism>
<keyword evidence="3" id="KW-1185">Reference proteome</keyword>
<name>A0AAV5A7E4_9AGAM</name>
<dbReference type="AlphaFoldDB" id="A0AAV5A7E4"/>
<gene>
    <name evidence="2" type="ORF">Clacol_004426</name>
</gene>
<protein>
    <submittedName>
        <fullName evidence="2">Uncharacterized protein</fullName>
    </submittedName>
</protein>
<comment type="caution">
    <text evidence="2">The sequence shown here is derived from an EMBL/GenBank/DDBJ whole genome shotgun (WGS) entry which is preliminary data.</text>
</comment>
<dbReference type="Proteomes" id="UP001050691">
    <property type="component" value="Unassembled WGS sequence"/>
</dbReference>
<proteinExistence type="predicted"/>
<evidence type="ECO:0000313" key="2">
    <source>
        <dbReference type="EMBL" id="GJJ10200.1"/>
    </source>
</evidence>
<reference evidence="2" key="1">
    <citation type="submission" date="2021-10" db="EMBL/GenBank/DDBJ databases">
        <title>De novo Genome Assembly of Clathrus columnatus (Basidiomycota, Fungi) Using Illumina and Nanopore Sequence Data.</title>
        <authorList>
            <person name="Ogiso-Tanaka E."/>
            <person name="Itagaki H."/>
            <person name="Hosoya T."/>
            <person name="Hosaka K."/>
        </authorList>
    </citation>
    <scope>NUCLEOTIDE SEQUENCE</scope>
    <source>
        <strain evidence="2">MO-923</strain>
    </source>
</reference>
<evidence type="ECO:0000313" key="3">
    <source>
        <dbReference type="Proteomes" id="UP001050691"/>
    </source>
</evidence>
<evidence type="ECO:0000256" key="1">
    <source>
        <dbReference type="SAM" id="MobiDB-lite"/>
    </source>
</evidence>
<feature type="region of interest" description="Disordered" evidence="1">
    <location>
        <begin position="29"/>
        <end position="50"/>
    </location>
</feature>
<sequence length="70" mass="7699">MSKIQNDQCEQRGMKEEVYTCAQALSPGLPPRNSNSFKRAGISASKEEMAGIEKARRARASVRISPKGFV</sequence>